<dbReference type="Pfam" id="PF14223">
    <property type="entry name" value="Retrotran_gag_2"/>
    <property type="match status" value="1"/>
</dbReference>
<name>A0ABQ5EPH2_9ASTR</name>
<comment type="caution">
    <text evidence="3">The sequence shown here is derived from an EMBL/GenBank/DDBJ whole genome shotgun (WGS) entry which is preliminary data.</text>
</comment>
<evidence type="ECO:0000313" key="4">
    <source>
        <dbReference type="Proteomes" id="UP001151760"/>
    </source>
</evidence>
<organism evidence="3 4">
    <name type="scientific">Tanacetum coccineum</name>
    <dbReference type="NCBI Taxonomy" id="301880"/>
    <lineage>
        <taxon>Eukaryota</taxon>
        <taxon>Viridiplantae</taxon>
        <taxon>Streptophyta</taxon>
        <taxon>Embryophyta</taxon>
        <taxon>Tracheophyta</taxon>
        <taxon>Spermatophyta</taxon>
        <taxon>Magnoliopsida</taxon>
        <taxon>eudicotyledons</taxon>
        <taxon>Gunneridae</taxon>
        <taxon>Pentapetalae</taxon>
        <taxon>asterids</taxon>
        <taxon>campanulids</taxon>
        <taxon>Asterales</taxon>
        <taxon>Asteraceae</taxon>
        <taxon>Asteroideae</taxon>
        <taxon>Anthemideae</taxon>
        <taxon>Anthemidinae</taxon>
        <taxon>Tanacetum</taxon>
    </lineage>
</organism>
<protein>
    <submittedName>
        <fullName evidence="3">Transcription factor GTE1-like protein</fullName>
    </submittedName>
</protein>
<dbReference type="InterPro" id="IPR001878">
    <property type="entry name" value="Znf_CCHC"/>
</dbReference>
<evidence type="ECO:0000313" key="3">
    <source>
        <dbReference type="EMBL" id="GJT52811.1"/>
    </source>
</evidence>
<evidence type="ECO:0000259" key="2">
    <source>
        <dbReference type="Pfam" id="PF00098"/>
    </source>
</evidence>
<feature type="region of interest" description="Disordered" evidence="1">
    <location>
        <begin position="337"/>
        <end position="367"/>
    </location>
</feature>
<dbReference type="Pfam" id="PF00098">
    <property type="entry name" value="zf-CCHC"/>
    <property type="match status" value="1"/>
</dbReference>
<reference evidence="3" key="2">
    <citation type="submission" date="2022-01" db="EMBL/GenBank/DDBJ databases">
        <authorList>
            <person name="Yamashiro T."/>
            <person name="Shiraishi A."/>
            <person name="Satake H."/>
            <person name="Nakayama K."/>
        </authorList>
    </citation>
    <scope>NUCLEOTIDE SEQUENCE</scope>
</reference>
<keyword evidence="4" id="KW-1185">Reference proteome</keyword>
<sequence length="389" mass="43985">MSLSLAKNVIVVGADNRPHMLDKINYNSWASRMLLYIKGKPNGKLLVDSVLNGPFQYGAIVEPETETTLTIVRARTYTDLTDEEKLHESVDITATNIVLQGLPQDIYNLVNHNEDAKRIWDRVKLLIQGSELSLQERESKLYDDFDTFTSMLGETIHSYYMRFSQLINDMHTIRMTMKPLQVNTKYPDQIALVANSPSCLNPTQYYPQLSSVSQQSYPSPAPQRSYDAPIVQQLQYQPQVATHSQVVQQQTYQAPALQQSYQAPAIHQPMQPSFPELDSRLVVLSFNPSDDPIASLNKAMVFLSTTFASRFPQTNNQLRTSSNPRNQATIQDERVTVQTVQGRQTQGYANNRARNTATNPGVNRKGAPVQARVVKCYNCQEEGHFARQL</sequence>
<dbReference type="Proteomes" id="UP001151760">
    <property type="component" value="Unassembled WGS sequence"/>
</dbReference>
<feature type="domain" description="CCHC-type" evidence="2">
    <location>
        <begin position="375"/>
        <end position="388"/>
    </location>
</feature>
<accession>A0ABQ5EPH2</accession>
<dbReference type="EMBL" id="BQNB010016530">
    <property type="protein sequence ID" value="GJT52811.1"/>
    <property type="molecule type" value="Genomic_DNA"/>
</dbReference>
<proteinExistence type="predicted"/>
<feature type="compositionally biased region" description="Low complexity" evidence="1">
    <location>
        <begin position="337"/>
        <end position="359"/>
    </location>
</feature>
<reference evidence="3" key="1">
    <citation type="journal article" date="2022" name="Int. J. Mol. Sci.">
        <title>Draft Genome of Tanacetum Coccineum: Genomic Comparison of Closely Related Tanacetum-Family Plants.</title>
        <authorList>
            <person name="Yamashiro T."/>
            <person name="Shiraishi A."/>
            <person name="Nakayama K."/>
            <person name="Satake H."/>
        </authorList>
    </citation>
    <scope>NUCLEOTIDE SEQUENCE</scope>
</reference>
<evidence type="ECO:0000256" key="1">
    <source>
        <dbReference type="SAM" id="MobiDB-lite"/>
    </source>
</evidence>
<gene>
    <name evidence="3" type="ORF">Tco_0978968</name>
</gene>